<organism evidence="2 3">
    <name type="scientific">Novymonas esmeraldas</name>
    <dbReference type="NCBI Taxonomy" id="1808958"/>
    <lineage>
        <taxon>Eukaryota</taxon>
        <taxon>Discoba</taxon>
        <taxon>Euglenozoa</taxon>
        <taxon>Kinetoplastea</taxon>
        <taxon>Metakinetoplastina</taxon>
        <taxon>Trypanosomatida</taxon>
        <taxon>Trypanosomatidae</taxon>
        <taxon>Novymonas</taxon>
    </lineage>
</organism>
<feature type="compositionally biased region" description="Acidic residues" evidence="1">
    <location>
        <begin position="259"/>
        <end position="272"/>
    </location>
</feature>
<proteinExistence type="predicted"/>
<evidence type="ECO:0000313" key="2">
    <source>
        <dbReference type="EMBL" id="KAK7194599.1"/>
    </source>
</evidence>
<accession>A0AAW0EMI3</accession>
<comment type="caution">
    <text evidence="2">The sequence shown here is derived from an EMBL/GenBank/DDBJ whole genome shotgun (WGS) entry which is preliminary data.</text>
</comment>
<feature type="region of interest" description="Disordered" evidence="1">
    <location>
        <begin position="1"/>
        <end position="24"/>
    </location>
</feature>
<dbReference type="EMBL" id="JAECZO010000039">
    <property type="protein sequence ID" value="KAK7194599.1"/>
    <property type="molecule type" value="Genomic_DNA"/>
</dbReference>
<feature type="compositionally biased region" description="Polar residues" evidence="1">
    <location>
        <begin position="66"/>
        <end position="77"/>
    </location>
</feature>
<feature type="region of interest" description="Disordered" evidence="1">
    <location>
        <begin position="64"/>
        <end position="83"/>
    </location>
</feature>
<keyword evidence="3" id="KW-1185">Reference proteome</keyword>
<evidence type="ECO:0000256" key="1">
    <source>
        <dbReference type="SAM" id="MobiDB-lite"/>
    </source>
</evidence>
<name>A0AAW0EMI3_9TRYP</name>
<evidence type="ECO:0000313" key="3">
    <source>
        <dbReference type="Proteomes" id="UP001430356"/>
    </source>
</evidence>
<dbReference type="Proteomes" id="UP001430356">
    <property type="component" value="Unassembled WGS sequence"/>
</dbReference>
<gene>
    <name evidence="2" type="ORF">NESM_000378200</name>
</gene>
<dbReference type="AlphaFoldDB" id="A0AAW0EMI3"/>
<protein>
    <submittedName>
        <fullName evidence="2">Uncharacterized protein</fullName>
    </submittedName>
</protein>
<feature type="compositionally biased region" description="Gly residues" evidence="1">
    <location>
        <begin position="273"/>
        <end position="301"/>
    </location>
</feature>
<feature type="region of interest" description="Disordered" evidence="1">
    <location>
        <begin position="246"/>
        <end position="302"/>
    </location>
</feature>
<sequence>MRFHLHVVDGNASPSPSSSSATAECSGQTTAAMLLAHMTLRCGHLGDVLVVSASTTPALAVAAARQSPQSSPHSNTGAAAAAAAARRTQLSDADATGSEDAQVLLAASELLRGASADSAAPISLPYMDGARIVPYAFLNSSFAEAEVSLRRAIGVLADTQDSAAPYFDLVAATDLATFDYIVEYYQQQRLRHGGAVTQGRGTKPVGVMHIIADDASRVVLVLQRVVEMMLKRSGWTFSVDAHAAREAEEQEQEALAAQSDDEDDGMVDEEEGGGGGGAGGSPRGGGGGGGAARAATGGHGGSADSWVNHIDEAVHLFAQLFGVDVLVAVV</sequence>
<reference evidence="2 3" key="1">
    <citation type="journal article" date="2021" name="MBio">
        <title>A New Model Trypanosomatid, Novymonas esmeraldas: Genomic Perception of Its 'Candidatus Pandoraea novymonadis' Endosymbiont.</title>
        <authorList>
            <person name="Zakharova A."/>
            <person name="Saura A."/>
            <person name="Butenko A."/>
            <person name="Podesvova L."/>
            <person name="Warmusova S."/>
            <person name="Kostygov A.Y."/>
            <person name="Nenarokova A."/>
            <person name="Lukes J."/>
            <person name="Opperdoes F.R."/>
            <person name="Yurchenko V."/>
        </authorList>
    </citation>
    <scope>NUCLEOTIDE SEQUENCE [LARGE SCALE GENOMIC DNA]</scope>
    <source>
        <strain evidence="2 3">E262AT.01</strain>
    </source>
</reference>